<proteinExistence type="predicted"/>
<evidence type="ECO:0000313" key="2">
    <source>
        <dbReference type="Proteomes" id="UP000070578"/>
    </source>
</evidence>
<name>A0A139BVI0_9PROT</name>
<sequence>MSNITANMNVGYIDDAIQMLTTYAKEDSLKPLISILEALKQDLHNESLLAELTGAWRNLGVYQGTVLTYVPYFYTLIPDDIFGDNLKK</sequence>
<organism evidence="1 2">
    <name type="scientific">Candidatus Gallionella acididurans</name>
    <dbReference type="NCBI Taxonomy" id="1796491"/>
    <lineage>
        <taxon>Bacteria</taxon>
        <taxon>Pseudomonadati</taxon>
        <taxon>Pseudomonadota</taxon>
        <taxon>Betaproteobacteria</taxon>
        <taxon>Nitrosomonadales</taxon>
        <taxon>Gallionellaceae</taxon>
        <taxon>Gallionella</taxon>
    </lineage>
</organism>
<gene>
    <name evidence="1" type="ORF">AWT59_0847</name>
</gene>
<dbReference type="AlphaFoldDB" id="A0A139BVI0"/>
<accession>A0A139BVI0</accession>
<reference evidence="1 2" key="2">
    <citation type="submission" date="2016-03" db="EMBL/GenBank/DDBJ databases">
        <title>New uncultured bacterium of the family Gallionellaceae from acid mine drainage: description and reconstruction of genome based on metagenomic analysis of microbial community.</title>
        <authorList>
            <person name="Kadnikov V."/>
            <person name="Ivasenko D."/>
            <person name="Beletsky A."/>
            <person name="Mardanov A."/>
            <person name="Danilova E."/>
            <person name="Pimenov N."/>
            <person name="Karnachuk O."/>
            <person name="Ravin N."/>
        </authorList>
    </citation>
    <scope>NUCLEOTIDE SEQUENCE [LARGE SCALE GENOMIC DNA]</scope>
    <source>
        <strain evidence="1">ShG14-8</strain>
    </source>
</reference>
<protein>
    <submittedName>
        <fullName evidence="1">Uncharacterized protein</fullName>
    </submittedName>
</protein>
<dbReference type="Proteomes" id="UP000070578">
    <property type="component" value="Unassembled WGS sequence"/>
</dbReference>
<evidence type="ECO:0000313" key="1">
    <source>
        <dbReference type="EMBL" id="KXS33004.1"/>
    </source>
</evidence>
<comment type="caution">
    <text evidence="1">The sequence shown here is derived from an EMBL/GenBank/DDBJ whole genome shotgun (WGS) entry which is preliminary data.</text>
</comment>
<dbReference type="EMBL" id="LSLI01000013">
    <property type="protein sequence ID" value="KXS33004.1"/>
    <property type="molecule type" value="Genomic_DNA"/>
</dbReference>
<reference evidence="1 2" key="1">
    <citation type="submission" date="2016-02" db="EMBL/GenBank/DDBJ databases">
        <authorList>
            <person name="Wen L."/>
            <person name="He K."/>
            <person name="Yang H."/>
        </authorList>
    </citation>
    <scope>NUCLEOTIDE SEQUENCE [LARGE SCALE GENOMIC DNA]</scope>
    <source>
        <strain evidence="1">ShG14-8</strain>
    </source>
</reference>